<keyword evidence="6" id="KW-0811">Translocation</keyword>
<evidence type="ECO:0000256" key="1">
    <source>
        <dbReference type="ARBA" id="ARBA00022448"/>
    </source>
</evidence>
<evidence type="ECO:0000256" key="9">
    <source>
        <dbReference type="SAM" id="Phobius"/>
    </source>
</evidence>
<dbReference type="OrthoDB" id="5240379at2"/>
<proteinExistence type="predicted"/>
<dbReference type="RefSeq" id="WP_083030578.1">
    <property type="nucleotide sequence ID" value="NZ_AP022618.1"/>
</dbReference>
<dbReference type="PANTHER" id="PTHR30081:SF1">
    <property type="entry name" value="PROTEIN TRANSLOCASE SUBUNIT SECD"/>
    <property type="match status" value="1"/>
</dbReference>
<evidence type="ECO:0000256" key="8">
    <source>
        <dbReference type="SAM" id="MobiDB-lite"/>
    </source>
</evidence>
<keyword evidence="1" id="KW-0813">Transport</keyword>
<keyword evidence="5 9" id="KW-1133">Transmembrane helix</keyword>
<protein>
    <recommendedName>
        <fullName evidence="10">SecDF P1 head subdomain domain-containing protein</fullName>
    </recommendedName>
</protein>
<dbReference type="Pfam" id="PF22599">
    <property type="entry name" value="SecDF_P1_head"/>
    <property type="match status" value="1"/>
</dbReference>
<evidence type="ECO:0000313" key="11">
    <source>
        <dbReference type="EMBL" id="ORA70787.1"/>
    </source>
</evidence>
<organism evidence="11 12">
    <name type="scientific">Mycolicibacterium insubricum</name>
    <dbReference type="NCBI Taxonomy" id="444597"/>
    <lineage>
        <taxon>Bacteria</taxon>
        <taxon>Bacillati</taxon>
        <taxon>Actinomycetota</taxon>
        <taxon>Actinomycetes</taxon>
        <taxon>Mycobacteriales</taxon>
        <taxon>Mycobacteriaceae</taxon>
        <taxon>Mycolicibacterium</taxon>
    </lineage>
</organism>
<accession>A0A1X0DEM3</accession>
<dbReference type="AlphaFoldDB" id="A0A1X0DEM3"/>
<keyword evidence="12" id="KW-1185">Reference proteome</keyword>
<comment type="caution">
    <text evidence="11">The sequence shown here is derived from an EMBL/GenBank/DDBJ whole genome shotgun (WGS) entry which is preliminary data.</text>
</comment>
<evidence type="ECO:0000313" key="12">
    <source>
        <dbReference type="Proteomes" id="UP000192801"/>
    </source>
</evidence>
<sequence length="424" mass="43868">MTDERPDPPAGYPPPGFSPPAPVPPGYPGAGHPGAGYPPAAHGGTEYGGDPIYPLSTRPSWLRRYLGTVAIIALAALYATVVLATADRWAGTPGQPGVQLTFSTATADGSAPTEDALQQTATTLGRRIADLELPHSDVRVDGTTLTVIAPDGSAEAIARVIPTGRLYIRPVVHTYPVTDDSRAPADQIGSGSGIDRVELIQQYKKLRQSTNPLTLYLAAQVTAQLCGHDDPLAGNDDPALPLVACAKDGKTVYILKPSIISGTDVVAATSGFDQQSGEYVVNLKFNGNAAVVWGDFTAANPGIQTAFVLDSQVVTAPMIREAIRGGTTLVSGSFTATDAKELASTLSTGALPLMLIEQSTQPTTLAGQPASAPLRYTLVGAGVLIALIAVGVLVTIVRRRPRLPADGPVAMADNWFPAPGPSSG</sequence>
<dbReference type="EMBL" id="MVHS01000018">
    <property type="protein sequence ID" value="ORA70787.1"/>
    <property type="molecule type" value="Genomic_DNA"/>
</dbReference>
<feature type="transmembrane region" description="Helical" evidence="9">
    <location>
        <begin position="65"/>
        <end position="86"/>
    </location>
</feature>
<feature type="domain" description="SecDF P1 head subdomain" evidence="10">
    <location>
        <begin position="247"/>
        <end position="352"/>
    </location>
</feature>
<dbReference type="GO" id="GO:0015031">
    <property type="term" value="P:protein transport"/>
    <property type="evidence" value="ECO:0007669"/>
    <property type="project" value="UniProtKB-KW"/>
</dbReference>
<keyword evidence="4" id="KW-0653">Protein transport</keyword>
<dbReference type="Proteomes" id="UP000192801">
    <property type="component" value="Unassembled WGS sequence"/>
</dbReference>
<dbReference type="STRING" id="444597.BST26_09740"/>
<dbReference type="InterPro" id="IPR022813">
    <property type="entry name" value="SecD/SecF_arch_bac"/>
</dbReference>
<dbReference type="Gene3D" id="3.30.1360.200">
    <property type="match status" value="1"/>
</dbReference>
<dbReference type="InterPro" id="IPR054384">
    <property type="entry name" value="SecDF_P1_head"/>
</dbReference>
<gene>
    <name evidence="11" type="ORF">BST26_09740</name>
</gene>
<reference evidence="11 12" key="1">
    <citation type="submission" date="2016-12" db="EMBL/GenBank/DDBJ databases">
        <title>The new phylogeny of genus Mycobacterium.</title>
        <authorList>
            <person name="Tortoli E."/>
            <person name="Trovato A."/>
            <person name="Cirillo D.M."/>
        </authorList>
    </citation>
    <scope>NUCLEOTIDE SEQUENCE [LARGE SCALE GENOMIC DNA]</scope>
    <source>
        <strain evidence="11 12">DSM 45130</strain>
    </source>
</reference>
<dbReference type="GO" id="GO:0005886">
    <property type="term" value="C:plasma membrane"/>
    <property type="evidence" value="ECO:0007669"/>
    <property type="project" value="TreeGrafter"/>
</dbReference>
<evidence type="ECO:0000256" key="4">
    <source>
        <dbReference type="ARBA" id="ARBA00022927"/>
    </source>
</evidence>
<evidence type="ECO:0000256" key="3">
    <source>
        <dbReference type="ARBA" id="ARBA00022692"/>
    </source>
</evidence>
<feature type="region of interest" description="Disordered" evidence="8">
    <location>
        <begin position="1"/>
        <end position="42"/>
    </location>
</feature>
<name>A0A1X0DEM3_9MYCO</name>
<dbReference type="PANTHER" id="PTHR30081">
    <property type="entry name" value="PROTEIN-EXPORT MEMBRANE PROTEIN SEC"/>
    <property type="match status" value="1"/>
</dbReference>
<keyword evidence="2" id="KW-1003">Cell membrane</keyword>
<evidence type="ECO:0000256" key="2">
    <source>
        <dbReference type="ARBA" id="ARBA00022475"/>
    </source>
</evidence>
<keyword evidence="3 9" id="KW-0812">Transmembrane</keyword>
<feature type="transmembrane region" description="Helical" evidence="9">
    <location>
        <begin position="376"/>
        <end position="397"/>
    </location>
</feature>
<evidence type="ECO:0000256" key="7">
    <source>
        <dbReference type="ARBA" id="ARBA00023136"/>
    </source>
</evidence>
<evidence type="ECO:0000256" key="5">
    <source>
        <dbReference type="ARBA" id="ARBA00022989"/>
    </source>
</evidence>
<keyword evidence="7 9" id="KW-0472">Membrane</keyword>
<evidence type="ECO:0000256" key="6">
    <source>
        <dbReference type="ARBA" id="ARBA00023010"/>
    </source>
</evidence>
<feature type="compositionally biased region" description="Pro residues" evidence="8">
    <location>
        <begin position="8"/>
        <end position="27"/>
    </location>
</feature>
<evidence type="ECO:0000259" key="10">
    <source>
        <dbReference type="Pfam" id="PF22599"/>
    </source>
</evidence>